<dbReference type="EC" id="3.2.1.28" evidence="3 7"/>
<keyword evidence="10" id="KW-1185">Reference proteome</keyword>
<dbReference type="EMBL" id="AP028919">
    <property type="protein sequence ID" value="BES99964.1"/>
    <property type="molecule type" value="Genomic_DNA"/>
</dbReference>
<dbReference type="InterPro" id="IPR012341">
    <property type="entry name" value="6hp_glycosidase-like_sf"/>
</dbReference>
<comment type="similarity">
    <text evidence="2 7">Belongs to the glycosyl hydrolase 37 family.</text>
</comment>
<accession>A0ABN7B7X8</accession>
<dbReference type="PRINTS" id="PR00744">
    <property type="entry name" value="GLHYDRLASE37"/>
</dbReference>
<keyword evidence="8" id="KW-0732">Signal</keyword>
<dbReference type="InterPro" id="IPR001661">
    <property type="entry name" value="Glyco_hydro_37"/>
</dbReference>
<dbReference type="Pfam" id="PF01204">
    <property type="entry name" value="Trehalase"/>
    <property type="match status" value="1"/>
</dbReference>
<comment type="catalytic activity">
    <reaction evidence="1 7">
        <text>alpha,alpha-trehalose + H2O = alpha-D-glucose + beta-D-glucose</text>
        <dbReference type="Rhea" id="RHEA:32675"/>
        <dbReference type="ChEBI" id="CHEBI:15377"/>
        <dbReference type="ChEBI" id="CHEBI:15903"/>
        <dbReference type="ChEBI" id="CHEBI:16551"/>
        <dbReference type="ChEBI" id="CHEBI:17925"/>
        <dbReference type="EC" id="3.2.1.28"/>
    </reaction>
</comment>
<organism evidence="9 10">
    <name type="scientific">Nesidiocoris tenuis</name>
    <dbReference type="NCBI Taxonomy" id="355587"/>
    <lineage>
        <taxon>Eukaryota</taxon>
        <taxon>Metazoa</taxon>
        <taxon>Ecdysozoa</taxon>
        <taxon>Arthropoda</taxon>
        <taxon>Hexapoda</taxon>
        <taxon>Insecta</taxon>
        <taxon>Pterygota</taxon>
        <taxon>Neoptera</taxon>
        <taxon>Paraneoptera</taxon>
        <taxon>Hemiptera</taxon>
        <taxon>Heteroptera</taxon>
        <taxon>Panheteroptera</taxon>
        <taxon>Cimicomorpha</taxon>
        <taxon>Miridae</taxon>
        <taxon>Dicyphina</taxon>
        <taxon>Nesidiocoris</taxon>
    </lineage>
</organism>
<dbReference type="PANTHER" id="PTHR23403:SF1">
    <property type="entry name" value="TREHALASE"/>
    <property type="match status" value="1"/>
</dbReference>
<dbReference type="PANTHER" id="PTHR23403">
    <property type="entry name" value="TREHALASE"/>
    <property type="match status" value="1"/>
</dbReference>
<dbReference type="PROSITE" id="PS51257">
    <property type="entry name" value="PROKAR_LIPOPROTEIN"/>
    <property type="match status" value="1"/>
</dbReference>
<keyword evidence="5 7" id="KW-0378">Hydrolase</keyword>
<dbReference type="PROSITE" id="PS00928">
    <property type="entry name" value="TREHALASE_2"/>
    <property type="match status" value="1"/>
</dbReference>
<evidence type="ECO:0000256" key="5">
    <source>
        <dbReference type="ARBA" id="ARBA00022801"/>
    </source>
</evidence>
<evidence type="ECO:0000256" key="8">
    <source>
        <dbReference type="SAM" id="SignalP"/>
    </source>
</evidence>
<proteinExistence type="inferred from homology"/>
<protein>
    <recommendedName>
        <fullName evidence="4 7">Trehalase</fullName>
        <ecNumber evidence="3 7">3.2.1.28</ecNumber>
    </recommendedName>
    <alternativeName>
        <fullName evidence="7">Alpha-trehalose glucohydrolase</fullName>
    </alternativeName>
</protein>
<sequence>MYQSRTSAFLVVWTWFSCSGHVQPITIDPSCDSVIYCQGDLLHAVQTQKIFEDSKTFVDLKLKTNEQVVLSKFDELRAKYASKIPNKILSSFVDEYFVDCSDDPSCKELLPWNPNDWSDNPPVLDKIKDPDYKEFASDLNAIWKKLARIMDVQVKEDANLTSLIYLPNGFMIPGGRFKEMYYFDTYWIVKGLLVSGMVETAKGIINNCLSLVKRLGHIPNGSRVYYKQRSQPPLLAMMIEAYVAKTGDKSMIKESLELLDREMEYFISNRQVDVKKNGKTYKMYRYFAVSSGPRPESYREDYEHGQKKGSEEERAQFYIALKSGAESGWDFSSRWFIKNRGNRGTILDTRTPDIIPVDLNAILHKTFTLLSEWYKEYRSVTRAEYFEEHAQELLTGLNEVLWNEEDGIWFDYDNANEIPRKYFFPSNFAPLWTGSYTFDKKILTDNVMNYVLKINLKQYIGGTPTSESYSGEQWDYPNAWPPLQSIVIQGLDNLGVYNATEFAYHLANQWLKSLLAGYKKYGKMFEKYDALKIGEPGSGGEYTDQDGFGWTNGFALELLEKYGQVIQWDQSIPVVVSNKFNKRYTSGSAAFRPEVSNTI</sequence>
<evidence type="ECO:0000256" key="6">
    <source>
        <dbReference type="ARBA" id="ARBA00023295"/>
    </source>
</evidence>
<gene>
    <name evidence="9" type="ORF">NTJ_12781</name>
</gene>
<dbReference type="InterPro" id="IPR008928">
    <property type="entry name" value="6-hairpin_glycosidase_sf"/>
</dbReference>
<evidence type="ECO:0000313" key="9">
    <source>
        <dbReference type="EMBL" id="BES99964.1"/>
    </source>
</evidence>
<dbReference type="InterPro" id="IPR018232">
    <property type="entry name" value="Glyco_hydro_37_CS"/>
</dbReference>
<reference evidence="9 10" key="1">
    <citation type="submission" date="2023-09" db="EMBL/GenBank/DDBJ databases">
        <title>Nesidiocoris tenuis whole genome shotgun sequence.</title>
        <authorList>
            <person name="Shibata T."/>
            <person name="Shimoda M."/>
            <person name="Kobayashi T."/>
            <person name="Uehara T."/>
        </authorList>
    </citation>
    <scope>NUCLEOTIDE SEQUENCE [LARGE SCALE GENOMIC DNA]</scope>
    <source>
        <strain evidence="9 10">Japan</strain>
    </source>
</reference>
<evidence type="ECO:0000256" key="2">
    <source>
        <dbReference type="ARBA" id="ARBA00005615"/>
    </source>
</evidence>
<dbReference type="Proteomes" id="UP001307889">
    <property type="component" value="Chromosome 11"/>
</dbReference>
<name>A0ABN7B7X8_9HEMI</name>
<keyword evidence="6 7" id="KW-0326">Glycosidase</keyword>
<evidence type="ECO:0000256" key="1">
    <source>
        <dbReference type="ARBA" id="ARBA00001576"/>
    </source>
</evidence>
<dbReference type="SUPFAM" id="SSF48208">
    <property type="entry name" value="Six-hairpin glycosidases"/>
    <property type="match status" value="1"/>
</dbReference>
<evidence type="ECO:0000256" key="3">
    <source>
        <dbReference type="ARBA" id="ARBA00012757"/>
    </source>
</evidence>
<feature type="signal peptide" evidence="8">
    <location>
        <begin position="1"/>
        <end position="24"/>
    </location>
</feature>
<evidence type="ECO:0000256" key="7">
    <source>
        <dbReference type="RuleBase" id="RU361180"/>
    </source>
</evidence>
<dbReference type="Gene3D" id="1.50.10.10">
    <property type="match status" value="1"/>
</dbReference>
<evidence type="ECO:0000313" key="10">
    <source>
        <dbReference type="Proteomes" id="UP001307889"/>
    </source>
</evidence>
<feature type="chain" id="PRO_5045273915" description="Trehalase" evidence="8">
    <location>
        <begin position="25"/>
        <end position="599"/>
    </location>
</feature>
<evidence type="ECO:0000256" key="4">
    <source>
        <dbReference type="ARBA" id="ARBA00019905"/>
    </source>
</evidence>